<feature type="transmembrane region" description="Helical" evidence="6">
    <location>
        <begin position="223"/>
        <end position="242"/>
    </location>
</feature>
<comment type="similarity">
    <text evidence="2">Belongs to the TMEM14 family.</text>
</comment>
<dbReference type="Gene3D" id="1.10.10.1740">
    <property type="entry name" value="Transmembrane protein 14-like"/>
    <property type="match status" value="1"/>
</dbReference>
<evidence type="ECO:0000256" key="1">
    <source>
        <dbReference type="ARBA" id="ARBA00004370"/>
    </source>
</evidence>
<comment type="subcellular location">
    <subcellularLocation>
        <location evidence="1">Membrane</location>
    </subcellularLocation>
</comment>
<dbReference type="Pfam" id="PF03647">
    <property type="entry name" value="Tmemb_14"/>
    <property type="match status" value="1"/>
</dbReference>
<dbReference type="EMBL" id="JAWXYG010000007">
    <property type="protein sequence ID" value="KAK4268412.1"/>
    <property type="molecule type" value="Genomic_DNA"/>
</dbReference>
<evidence type="ECO:0000256" key="5">
    <source>
        <dbReference type="ARBA" id="ARBA00023136"/>
    </source>
</evidence>
<evidence type="ECO:0000313" key="8">
    <source>
        <dbReference type="Proteomes" id="UP001293593"/>
    </source>
</evidence>
<feature type="transmembrane region" description="Helical" evidence="6">
    <location>
        <begin position="254"/>
        <end position="272"/>
    </location>
</feature>
<reference evidence="7" key="1">
    <citation type="submission" date="2023-10" db="EMBL/GenBank/DDBJ databases">
        <title>Chromosome-level genome of the transformable northern wattle, Acacia crassicarpa.</title>
        <authorList>
            <person name="Massaro I."/>
            <person name="Sinha N.R."/>
            <person name="Poethig S."/>
            <person name="Leichty A.R."/>
        </authorList>
    </citation>
    <scope>NUCLEOTIDE SEQUENCE</scope>
    <source>
        <strain evidence="7">Acra3RX</strain>
        <tissue evidence="7">Leaf</tissue>
    </source>
</reference>
<keyword evidence="5 6" id="KW-0472">Membrane</keyword>
<dbReference type="Proteomes" id="UP001293593">
    <property type="component" value="Unassembled WGS sequence"/>
</dbReference>
<name>A0AAE1JGN2_9FABA</name>
<keyword evidence="3 6" id="KW-0812">Transmembrane</keyword>
<proteinExistence type="inferred from homology"/>
<evidence type="ECO:0000313" key="7">
    <source>
        <dbReference type="EMBL" id="KAK4268412.1"/>
    </source>
</evidence>
<dbReference type="InterPro" id="IPR005349">
    <property type="entry name" value="TMEM14"/>
</dbReference>
<dbReference type="InterPro" id="IPR044890">
    <property type="entry name" value="TMEM14_sf"/>
</dbReference>
<dbReference type="PANTHER" id="PTHR12668">
    <property type="entry name" value="TRANSMEMBRANE PROTEIN 14, 15"/>
    <property type="match status" value="1"/>
</dbReference>
<protein>
    <submittedName>
        <fullName evidence="7">Uncharacterized protein</fullName>
    </submittedName>
</protein>
<evidence type="ECO:0000256" key="2">
    <source>
        <dbReference type="ARBA" id="ARBA00007590"/>
    </source>
</evidence>
<dbReference type="GO" id="GO:0009706">
    <property type="term" value="C:chloroplast inner membrane"/>
    <property type="evidence" value="ECO:0007669"/>
    <property type="project" value="TreeGrafter"/>
</dbReference>
<evidence type="ECO:0000256" key="6">
    <source>
        <dbReference type="SAM" id="Phobius"/>
    </source>
</evidence>
<dbReference type="GO" id="GO:0015245">
    <property type="term" value="F:fatty acid transmembrane transporter activity"/>
    <property type="evidence" value="ECO:0007669"/>
    <property type="project" value="TreeGrafter"/>
</dbReference>
<gene>
    <name evidence="7" type="ORF">QN277_025076</name>
</gene>
<feature type="transmembrane region" description="Helical" evidence="6">
    <location>
        <begin position="278"/>
        <end position="296"/>
    </location>
</feature>
<dbReference type="PANTHER" id="PTHR12668:SF43">
    <property type="entry name" value="TRANSMEMBRANE PROTEIN 14 HOMOLOG"/>
    <property type="match status" value="1"/>
</dbReference>
<dbReference type="AlphaFoldDB" id="A0AAE1JGN2"/>
<evidence type="ECO:0000256" key="3">
    <source>
        <dbReference type="ARBA" id="ARBA00022692"/>
    </source>
</evidence>
<keyword evidence="8" id="KW-1185">Reference proteome</keyword>
<accession>A0AAE1JGN2</accession>
<feature type="transmembrane region" description="Helical" evidence="6">
    <location>
        <begin position="197"/>
        <end position="217"/>
    </location>
</feature>
<sequence>MISTLKSVFLINPKLSHASMSLSNAPNSLKFHSLLKTPNSTLCAVPNGLYPNGFLTLNRRAPLILAFAASRDDAQQDIEVDSGKEELEMGSEESQEAWKQALDTFKEQAKKFQGISQEAYEEYSKKAIVILKDTTEQLKVQADKARHDLTVAAKEIGEEGKEYITTAAEKSPEVKEIVETFTSPTDDLSHLSGVRDFYVGIPYGLILSVGGFLSFMVTGSLAAFRFGMILGGLHLFLSISSLRAFRRGESSLRALNGQAAIASLLFLREAFLLGRGPLITWFTALISGAVAAFYVYRLVLERKPLEDSNLETGPGN</sequence>
<evidence type="ECO:0000256" key="4">
    <source>
        <dbReference type="ARBA" id="ARBA00022989"/>
    </source>
</evidence>
<keyword evidence="4 6" id="KW-1133">Transmembrane helix</keyword>
<organism evidence="7 8">
    <name type="scientific">Acacia crassicarpa</name>
    <name type="common">northern wattle</name>
    <dbReference type="NCBI Taxonomy" id="499986"/>
    <lineage>
        <taxon>Eukaryota</taxon>
        <taxon>Viridiplantae</taxon>
        <taxon>Streptophyta</taxon>
        <taxon>Embryophyta</taxon>
        <taxon>Tracheophyta</taxon>
        <taxon>Spermatophyta</taxon>
        <taxon>Magnoliopsida</taxon>
        <taxon>eudicotyledons</taxon>
        <taxon>Gunneridae</taxon>
        <taxon>Pentapetalae</taxon>
        <taxon>rosids</taxon>
        <taxon>fabids</taxon>
        <taxon>Fabales</taxon>
        <taxon>Fabaceae</taxon>
        <taxon>Caesalpinioideae</taxon>
        <taxon>mimosoid clade</taxon>
        <taxon>Acacieae</taxon>
        <taxon>Acacia</taxon>
    </lineage>
</organism>
<comment type="caution">
    <text evidence="7">The sequence shown here is derived from an EMBL/GenBank/DDBJ whole genome shotgun (WGS) entry which is preliminary data.</text>
</comment>